<keyword evidence="3" id="KW-1185">Reference proteome</keyword>
<comment type="caution">
    <text evidence="2">The sequence shown here is derived from an EMBL/GenBank/DDBJ whole genome shotgun (WGS) entry which is preliminary data.</text>
</comment>
<dbReference type="Proteomes" id="UP001151760">
    <property type="component" value="Unassembled WGS sequence"/>
</dbReference>
<evidence type="ECO:0000313" key="2">
    <source>
        <dbReference type="EMBL" id="GJT86799.1"/>
    </source>
</evidence>
<feature type="region of interest" description="Disordered" evidence="1">
    <location>
        <begin position="123"/>
        <end position="169"/>
    </location>
</feature>
<reference evidence="2" key="1">
    <citation type="journal article" date="2022" name="Int. J. Mol. Sci.">
        <title>Draft Genome of Tanacetum Coccineum: Genomic Comparison of Closely Related Tanacetum-Family Plants.</title>
        <authorList>
            <person name="Yamashiro T."/>
            <person name="Shiraishi A."/>
            <person name="Nakayama K."/>
            <person name="Satake H."/>
        </authorList>
    </citation>
    <scope>NUCLEOTIDE SEQUENCE</scope>
</reference>
<protein>
    <submittedName>
        <fullName evidence="2">Uncharacterized protein</fullName>
    </submittedName>
</protein>
<feature type="compositionally biased region" description="Basic and acidic residues" evidence="1">
    <location>
        <begin position="133"/>
        <end position="144"/>
    </location>
</feature>
<evidence type="ECO:0000256" key="1">
    <source>
        <dbReference type="SAM" id="MobiDB-lite"/>
    </source>
</evidence>
<reference evidence="2" key="2">
    <citation type="submission" date="2022-01" db="EMBL/GenBank/DDBJ databases">
        <authorList>
            <person name="Yamashiro T."/>
            <person name="Shiraishi A."/>
            <person name="Satake H."/>
            <person name="Nakayama K."/>
        </authorList>
    </citation>
    <scope>NUCLEOTIDE SEQUENCE</scope>
</reference>
<name>A0ABQ5HG27_9ASTR</name>
<gene>
    <name evidence="2" type="ORF">Tco_1068516</name>
</gene>
<accession>A0ABQ5HG27</accession>
<organism evidence="2 3">
    <name type="scientific">Tanacetum coccineum</name>
    <dbReference type="NCBI Taxonomy" id="301880"/>
    <lineage>
        <taxon>Eukaryota</taxon>
        <taxon>Viridiplantae</taxon>
        <taxon>Streptophyta</taxon>
        <taxon>Embryophyta</taxon>
        <taxon>Tracheophyta</taxon>
        <taxon>Spermatophyta</taxon>
        <taxon>Magnoliopsida</taxon>
        <taxon>eudicotyledons</taxon>
        <taxon>Gunneridae</taxon>
        <taxon>Pentapetalae</taxon>
        <taxon>asterids</taxon>
        <taxon>campanulids</taxon>
        <taxon>Asterales</taxon>
        <taxon>Asteraceae</taxon>
        <taxon>Asteroideae</taxon>
        <taxon>Anthemideae</taxon>
        <taxon>Anthemidinae</taxon>
        <taxon>Tanacetum</taxon>
    </lineage>
</organism>
<evidence type="ECO:0000313" key="3">
    <source>
        <dbReference type="Proteomes" id="UP001151760"/>
    </source>
</evidence>
<proteinExistence type="predicted"/>
<sequence>MKDGTSWSFQCNATGGRAAILALGIWFSGNVARLGRARYSIVNGCYALYDDAYLKRKLDLRFSYRDATCIFQTTRTKLGSAIYSYHKDKTHSISKKSPTGPSPPSSSVDSSLIDLNLYPHPIDNPKPIITPKIEPKSEPIDDMSHTPNPPIANVVPHDDVADNNNVLSE</sequence>
<dbReference type="EMBL" id="BQNB010019581">
    <property type="protein sequence ID" value="GJT86799.1"/>
    <property type="molecule type" value="Genomic_DNA"/>
</dbReference>